<dbReference type="InterPro" id="IPR035075">
    <property type="entry name" value="PRMT5"/>
</dbReference>
<accession>A0A1Q9F5G5</accession>
<keyword evidence="4" id="KW-0808">Transferase</keyword>
<dbReference type="PANTHER" id="PTHR10738:SF0">
    <property type="entry name" value="PROTEIN ARGININE N-METHYLTRANSFERASE 5"/>
    <property type="match status" value="1"/>
</dbReference>
<dbReference type="InterPro" id="IPR025799">
    <property type="entry name" value="Arg_MeTrfase"/>
</dbReference>
<evidence type="ECO:0000259" key="3">
    <source>
        <dbReference type="Pfam" id="PF17286"/>
    </source>
</evidence>
<proteinExistence type="predicted"/>
<feature type="domain" description="PRMT5 oligomerisation" evidence="3">
    <location>
        <begin position="374"/>
        <end position="493"/>
    </location>
</feature>
<dbReference type="GO" id="GO:0016274">
    <property type="term" value="F:protein-arginine N-methyltransferase activity"/>
    <property type="evidence" value="ECO:0007669"/>
    <property type="project" value="InterPro"/>
</dbReference>
<keyword evidence="5" id="KW-1185">Reference proteome</keyword>
<evidence type="ECO:0000259" key="2">
    <source>
        <dbReference type="Pfam" id="PF05185"/>
    </source>
</evidence>
<dbReference type="GO" id="GO:0005634">
    <property type="term" value="C:nucleus"/>
    <property type="evidence" value="ECO:0007669"/>
    <property type="project" value="TreeGrafter"/>
</dbReference>
<evidence type="ECO:0000256" key="1">
    <source>
        <dbReference type="ARBA" id="ARBA00022691"/>
    </source>
</evidence>
<dbReference type="Gene3D" id="3.40.50.150">
    <property type="entry name" value="Vaccinia Virus protein VP39"/>
    <property type="match status" value="1"/>
</dbReference>
<feature type="domain" description="PRMT5 arginine-N-methyltransferase" evidence="2">
    <location>
        <begin position="20"/>
        <end position="59"/>
    </location>
</feature>
<dbReference type="EMBL" id="LSRX01000009">
    <property type="protein sequence ID" value="OLQ14923.1"/>
    <property type="molecule type" value="Genomic_DNA"/>
</dbReference>
<dbReference type="OrthoDB" id="447470at2759"/>
<dbReference type="AlphaFoldDB" id="A0A1Q9F5G5"/>
<dbReference type="InterPro" id="IPR029063">
    <property type="entry name" value="SAM-dependent_MTases_sf"/>
</dbReference>
<sequence length="500" mass="55283">MFNAKPVNEPEIDKVIGEDMRFWDAPRKVIGEDMRFWDAPRKADLIISELLGSFGDNELRGSGKFGFGGRAQRFLAPDGAESPVTTHKLWNDVKNYNDLAHFETALGSQKAFVPASCFECFVRVLLPEASPRIDRSAGADNSGANQSQIPASEQTYGRMMLMMHAKKPNDADDAPLVGHMMLLMPGSEMMHACMMCSSEQANGRMMRAWWAIVATCHMMLMMRASSAVACRMPGSEAKPEPKRQIMLLDARLGNDANDARLHDAMRAWWAIVATCHMMLLMPGSEMMHACMMCSSEQANGRMMRAWWAIVATCKPKPNDADGALLVGHSVASQGLVGQPYGLPGSEAKPEPKCQIMLLDARLGNDANDARLHDAKCFEFSHPNWQLTNNDRYAQIDFTSEAYPKAPNAKTVVAQSTWKADAKFAKTGSGFKIAVPIQVDSLVHGFAGYFHCELYAGLSVSINPESYSEGSPEPFPIYFPIRTPVVWKKGEKLESLVEMLE</sequence>
<keyword evidence="1" id="KW-0949">S-adenosyl-L-methionine</keyword>
<evidence type="ECO:0000313" key="4">
    <source>
        <dbReference type="EMBL" id="OLQ14923.1"/>
    </source>
</evidence>
<dbReference type="GO" id="GO:0006355">
    <property type="term" value="P:regulation of DNA-templated transcription"/>
    <property type="evidence" value="ECO:0007669"/>
    <property type="project" value="TreeGrafter"/>
</dbReference>
<gene>
    <name evidence="4" type="primary">PMRT15</name>
    <name evidence="4" type="ORF">AK812_SmicGene934</name>
</gene>
<organism evidence="4 5">
    <name type="scientific">Symbiodinium microadriaticum</name>
    <name type="common">Dinoflagellate</name>
    <name type="synonym">Zooxanthella microadriatica</name>
    <dbReference type="NCBI Taxonomy" id="2951"/>
    <lineage>
        <taxon>Eukaryota</taxon>
        <taxon>Sar</taxon>
        <taxon>Alveolata</taxon>
        <taxon>Dinophyceae</taxon>
        <taxon>Suessiales</taxon>
        <taxon>Symbiodiniaceae</taxon>
        <taxon>Symbiodinium</taxon>
    </lineage>
</organism>
<dbReference type="GO" id="GO:0032259">
    <property type="term" value="P:methylation"/>
    <property type="evidence" value="ECO:0007669"/>
    <property type="project" value="UniProtKB-KW"/>
</dbReference>
<dbReference type="Proteomes" id="UP000186817">
    <property type="component" value="Unassembled WGS sequence"/>
</dbReference>
<protein>
    <submittedName>
        <fullName evidence="4">Protein arginine N-methyltransferase 1.5</fullName>
    </submittedName>
</protein>
<reference evidence="4 5" key="1">
    <citation type="submission" date="2016-02" db="EMBL/GenBank/DDBJ databases">
        <title>Genome analysis of coral dinoflagellate symbionts highlights evolutionary adaptations to a symbiotic lifestyle.</title>
        <authorList>
            <person name="Aranda M."/>
            <person name="Li Y."/>
            <person name="Liew Y.J."/>
            <person name="Baumgarten S."/>
            <person name="Simakov O."/>
            <person name="Wilson M."/>
            <person name="Piel J."/>
            <person name="Ashoor H."/>
            <person name="Bougouffa S."/>
            <person name="Bajic V.B."/>
            <person name="Ryu T."/>
            <person name="Ravasi T."/>
            <person name="Bayer T."/>
            <person name="Micklem G."/>
            <person name="Kim H."/>
            <person name="Bhak J."/>
            <person name="Lajeunesse T.C."/>
            <person name="Voolstra C.R."/>
        </authorList>
    </citation>
    <scope>NUCLEOTIDE SEQUENCE [LARGE SCALE GENOMIC DNA]</scope>
    <source>
        <strain evidence="4 5">CCMP2467</strain>
    </source>
</reference>
<comment type="caution">
    <text evidence="4">The sequence shown here is derived from an EMBL/GenBank/DDBJ whole genome shotgun (WGS) entry which is preliminary data.</text>
</comment>
<evidence type="ECO:0000313" key="5">
    <source>
        <dbReference type="Proteomes" id="UP000186817"/>
    </source>
</evidence>
<name>A0A1Q9F5G5_SYMMI</name>
<dbReference type="PANTHER" id="PTHR10738">
    <property type="entry name" value="PROTEIN ARGININE N-METHYLTRANSFERASE 5"/>
    <property type="match status" value="1"/>
</dbReference>
<dbReference type="GO" id="GO:0005829">
    <property type="term" value="C:cytosol"/>
    <property type="evidence" value="ECO:0007669"/>
    <property type="project" value="TreeGrafter"/>
</dbReference>
<keyword evidence="4" id="KW-0489">Methyltransferase</keyword>
<dbReference type="Gene3D" id="2.70.160.11">
    <property type="entry name" value="Hnrnp arginine n-methyltransferase1"/>
    <property type="match status" value="1"/>
</dbReference>
<dbReference type="InterPro" id="IPR035248">
    <property type="entry name" value="PRMT5_C"/>
</dbReference>
<dbReference type="Pfam" id="PF05185">
    <property type="entry name" value="PRMT5"/>
    <property type="match status" value="1"/>
</dbReference>
<dbReference type="Pfam" id="PF17286">
    <property type="entry name" value="PRMT5_C"/>
    <property type="match status" value="1"/>
</dbReference>